<dbReference type="GO" id="GO:0004518">
    <property type="term" value="F:nuclease activity"/>
    <property type="evidence" value="ECO:0007669"/>
    <property type="project" value="UniProtKB-KW"/>
</dbReference>
<evidence type="ECO:0000313" key="12">
    <source>
        <dbReference type="Proteomes" id="UP000318242"/>
    </source>
</evidence>
<dbReference type="EMBL" id="BJLH01000002">
    <property type="protein sequence ID" value="GEA59405.1"/>
    <property type="molecule type" value="Genomic_DNA"/>
</dbReference>
<keyword evidence="6 11" id="KW-0378">Hydrolase</keyword>
<evidence type="ECO:0000256" key="9">
    <source>
        <dbReference type="SAM" id="SignalP"/>
    </source>
</evidence>
<evidence type="ECO:0000259" key="10">
    <source>
        <dbReference type="Pfam" id="PF03372"/>
    </source>
</evidence>
<organism evidence="11 12">
    <name type="scientific">Vibrio comitans NBRC 102076</name>
    <dbReference type="NCBI Taxonomy" id="1219078"/>
    <lineage>
        <taxon>Bacteria</taxon>
        <taxon>Pseudomonadati</taxon>
        <taxon>Pseudomonadota</taxon>
        <taxon>Gammaproteobacteria</taxon>
        <taxon>Vibrionales</taxon>
        <taxon>Vibrionaceae</taxon>
        <taxon>Vibrio</taxon>
    </lineage>
</organism>
<dbReference type="InterPro" id="IPR036691">
    <property type="entry name" value="Endo/exonu/phosph_ase_sf"/>
</dbReference>
<dbReference type="AlphaFoldDB" id="A0A4Y3IJR2"/>
<sequence>MIKKLKKSLAFAWAILLFVVLPSVAYATPINLTTWNIAWLSTQSYPQYSESDRSLDDFSRLSRYFHKTDADILAFQEVDSAKAIKQVVGEDYQIILSDRALAKNAHRQFNDINQYTGFAIRNTVQVHNHPDIDLNTTHNGKLRFASYIEIKRSANKPNVHVLSVHLKAGCQGAKRNNRSCKLLEQQGAKLNQWIKQRQSNGDSFIIMGDFNHNLAYRGDWLWEILTHGTNSAALASAYTNAKCVVRSNKNPRQTHKFRNLIDHVVVSSDLAFSQPTQGIFSKNDVINYQLSDHCPVSFSIK</sequence>
<accession>A0A4Y3IJR2</accession>
<feature type="chain" id="PRO_5021266365" evidence="9">
    <location>
        <begin position="28"/>
        <end position="301"/>
    </location>
</feature>
<reference evidence="11 12" key="1">
    <citation type="submission" date="2019-06" db="EMBL/GenBank/DDBJ databases">
        <title>Whole genome shotgun sequence of Vibrio comitans NBRC 102076.</title>
        <authorList>
            <person name="Hosoyama A."/>
            <person name="Uohara A."/>
            <person name="Ohji S."/>
            <person name="Ichikawa N."/>
        </authorList>
    </citation>
    <scope>NUCLEOTIDE SEQUENCE [LARGE SCALE GENOMIC DNA]</scope>
    <source>
        <strain evidence="11 12">NBRC 102076</strain>
    </source>
</reference>
<feature type="signal peptide" evidence="9">
    <location>
        <begin position="1"/>
        <end position="27"/>
    </location>
</feature>
<dbReference type="Proteomes" id="UP000318242">
    <property type="component" value="Unassembled WGS sequence"/>
</dbReference>
<dbReference type="GO" id="GO:0006281">
    <property type="term" value="P:DNA repair"/>
    <property type="evidence" value="ECO:0007669"/>
    <property type="project" value="UniProtKB-KW"/>
</dbReference>
<keyword evidence="9" id="KW-0732">Signal</keyword>
<dbReference type="SUPFAM" id="SSF56219">
    <property type="entry name" value="DNase I-like"/>
    <property type="match status" value="1"/>
</dbReference>
<keyword evidence="8" id="KW-0234">DNA repair</keyword>
<dbReference type="InterPro" id="IPR005135">
    <property type="entry name" value="Endo/exonuclease/phosphatase"/>
</dbReference>
<evidence type="ECO:0000256" key="2">
    <source>
        <dbReference type="ARBA" id="ARBA00001946"/>
    </source>
</evidence>
<evidence type="ECO:0000256" key="6">
    <source>
        <dbReference type="ARBA" id="ARBA00022801"/>
    </source>
</evidence>
<evidence type="ECO:0000256" key="3">
    <source>
        <dbReference type="ARBA" id="ARBA00022722"/>
    </source>
</evidence>
<dbReference type="PANTHER" id="PTHR15822">
    <property type="entry name" value="TRAF AND TNF RECEPTOR-ASSOCIATED PROTEIN"/>
    <property type="match status" value="1"/>
</dbReference>
<dbReference type="Pfam" id="PF03372">
    <property type="entry name" value="Exo_endo_phos"/>
    <property type="match status" value="1"/>
</dbReference>
<dbReference type="RefSeq" id="WP_141269201.1">
    <property type="nucleotide sequence ID" value="NZ_BJLH01000002.1"/>
</dbReference>
<evidence type="ECO:0000256" key="1">
    <source>
        <dbReference type="ARBA" id="ARBA00001936"/>
    </source>
</evidence>
<dbReference type="OrthoDB" id="395856at2"/>
<dbReference type="Gene3D" id="3.60.10.10">
    <property type="entry name" value="Endonuclease/exonuclease/phosphatase"/>
    <property type="match status" value="1"/>
</dbReference>
<evidence type="ECO:0000256" key="7">
    <source>
        <dbReference type="ARBA" id="ARBA00022842"/>
    </source>
</evidence>
<evidence type="ECO:0000256" key="8">
    <source>
        <dbReference type="ARBA" id="ARBA00023204"/>
    </source>
</evidence>
<proteinExistence type="predicted"/>
<keyword evidence="4" id="KW-0479">Metal-binding</keyword>
<dbReference type="InterPro" id="IPR051547">
    <property type="entry name" value="TDP2-like"/>
</dbReference>
<protein>
    <submittedName>
        <fullName evidence="11">Hydrolase</fullName>
    </submittedName>
</protein>
<evidence type="ECO:0000256" key="4">
    <source>
        <dbReference type="ARBA" id="ARBA00022723"/>
    </source>
</evidence>
<dbReference type="PANTHER" id="PTHR15822:SF4">
    <property type="entry name" value="TYROSYL-DNA PHOSPHODIESTERASE 2"/>
    <property type="match status" value="1"/>
</dbReference>
<evidence type="ECO:0000313" key="11">
    <source>
        <dbReference type="EMBL" id="GEA59405.1"/>
    </source>
</evidence>
<dbReference type="GO" id="GO:0016787">
    <property type="term" value="F:hydrolase activity"/>
    <property type="evidence" value="ECO:0007669"/>
    <property type="project" value="UniProtKB-KW"/>
</dbReference>
<keyword evidence="7" id="KW-0460">Magnesium</keyword>
<keyword evidence="3" id="KW-0540">Nuclease</keyword>
<comment type="cofactor">
    <cofactor evidence="1">
        <name>Mn(2+)</name>
        <dbReference type="ChEBI" id="CHEBI:29035"/>
    </cofactor>
</comment>
<keyword evidence="12" id="KW-1185">Reference proteome</keyword>
<keyword evidence="5" id="KW-0227">DNA damage</keyword>
<evidence type="ECO:0000256" key="5">
    <source>
        <dbReference type="ARBA" id="ARBA00022763"/>
    </source>
</evidence>
<comment type="cofactor">
    <cofactor evidence="2">
        <name>Mg(2+)</name>
        <dbReference type="ChEBI" id="CHEBI:18420"/>
    </cofactor>
</comment>
<dbReference type="GO" id="GO:0046872">
    <property type="term" value="F:metal ion binding"/>
    <property type="evidence" value="ECO:0007669"/>
    <property type="project" value="UniProtKB-KW"/>
</dbReference>
<feature type="domain" description="Endonuclease/exonuclease/phosphatase" evidence="10">
    <location>
        <begin position="34"/>
        <end position="293"/>
    </location>
</feature>
<comment type="caution">
    <text evidence="11">The sequence shown here is derived from an EMBL/GenBank/DDBJ whole genome shotgun (WGS) entry which is preliminary data.</text>
</comment>
<gene>
    <name evidence="11" type="ORF">VCO01S_05980</name>
</gene>
<name>A0A4Y3IJR2_9VIBR</name>